<organism evidence="18 19">
    <name type="scientific">Geobacter soli</name>
    <dbReference type="NCBI Taxonomy" id="1510391"/>
    <lineage>
        <taxon>Bacteria</taxon>
        <taxon>Pseudomonadati</taxon>
        <taxon>Thermodesulfobacteriota</taxon>
        <taxon>Desulfuromonadia</taxon>
        <taxon>Geobacterales</taxon>
        <taxon>Geobacteraceae</taxon>
        <taxon>Geobacter</taxon>
    </lineage>
</organism>
<reference evidence="18 19" key="1">
    <citation type="submission" date="2015-01" db="EMBL/GenBank/DDBJ databases">
        <title>Genome sequence of the anaerobic bacterium Geobacter soli GSS01, a dissimilatory Fe(III) reducer from soil.</title>
        <authorList>
            <person name="Yang G."/>
            <person name="Zhou S."/>
        </authorList>
    </citation>
    <scope>NUCLEOTIDE SEQUENCE [LARGE SCALE GENOMIC DNA]</scope>
    <source>
        <strain evidence="18 19">GSS01</strain>
    </source>
</reference>
<keyword evidence="10 15" id="KW-0234">DNA repair</keyword>
<dbReference type="InterPro" id="IPR020629">
    <property type="entry name" value="FPG_Glyclase"/>
</dbReference>
<dbReference type="SMART" id="SM00898">
    <property type="entry name" value="Fapy_DNA_glyco"/>
    <property type="match status" value="1"/>
</dbReference>
<dbReference type="EMBL" id="JXBL01000001">
    <property type="protein sequence ID" value="KIE42928.1"/>
    <property type="molecule type" value="Genomic_DNA"/>
</dbReference>
<dbReference type="EC" id="3.2.2.23" evidence="15"/>
<dbReference type="Pfam" id="PF01149">
    <property type="entry name" value="Fapy_DNA_glyco"/>
    <property type="match status" value="1"/>
</dbReference>
<comment type="function">
    <text evidence="15">Involved in base excision repair of DNA damaged by oxidation or by mutagenic agents. Acts as DNA glycosylase that recognizes and removes damaged bases. Has a preference for oxidized purines, such as 7,8-dihydro-8-oxoguanine (8-oxoG). Has AP (apurinic/apyrimidinic) lyase activity and introduces nicks in the DNA strand. Cleaves the DNA backbone by beta-delta elimination to generate a single-strand break at the site of the removed base with both 3'- and 5'-phosphates.</text>
</comment>
<dbReference type="Gene3D" id="1.10.8.50">
    <property type="match status" value="1"/>
</dbReference>
<dbReference type="GO" id="GO:0140078">
    <property type="term" value="F:class I DNA-(apurinic or apyrimidinic site) endonuclease activity"/>
    <property type="evidence" value="ECO:0007669"/>
    <property type="project" value="UniProtKB-EC"/>
</dbReference>
<evidence type="ECO:0000256" key="1">
    <source>
        <dbReference type="ARBA" id="ARBA00001668"/>
    </source>
</evidence>
<dbReference type="PROSITE" id="PS51068">
    <property type="entry name" value="FPG_CAT"/>
    <property type="match status" value="1"/>
</dbReference>
<evidence type="ECO:0000256" key="12">
    <source>
        <dbReference type="ARBA" id="ARBA00023268"/>
    </source>
</evidence>
<dbReference type="NCBIfam" id="TIGR00577">
    <property type="entry name" value="fpg"/>
    <property type="match status" value="1"/>
</dbReference>
<dbReference type="PANTHER" id="PTHR22993">
    <property type="entry name" value="FORMAMIDOPYRIMIDINE-DNA GLYCOSYLASE"/>
    <property type="match status" value="1"/>
</dbReference>
<dbReference type="InterPro" id="IPR010663">
    <property type="entry name" value="Znf_FPG/IleRS"/>
</dbReference>
<evidence type="ECO:0000256" key="11">
    <source>
        <dbReference type="ARBA" id="ARBA00023239"/>
    </source>
</evidence>
<comment type="caution">
    <text evidence="18">The sequence shown here is derived from an EMBL/GenBank/DDBJ whole genome shotgun (WGS) entry which is preliminary data.</text>
</comment>
<dbReference type="GO" id="GO:0006284">
    <property type="term" value="P:base-excision repair"/>
    <property type="evidence" value="ECO:0007669"/>
    <property type="project" value="InterPro"/>
</dbReference>
<accession>A0A0C1TU18</accession>
<evidence type="ECO:0000256" key="13">
    <source>
        <dbReference type="ARBA" id="ARBA00023295"/>
    </source>
</evidence>
<evidence type="ECO:0000256" key="14">
    <source>
        <dbReference type="ARBA" id="ARBA00044632"/>
    </source>
</evidence>
<dbReference type="InterPro" id="IPR012319">
    <property type="entry name" value="FPG_cat"/>
</dbReference>
<keyword evidence="13 15" id="KW-0326">Glycosidase</keyword>
<evidence type="ECO:0000256" key="4">
    <source>
        <dbReference type="ARBA" id="ARBA00022723"/>
    </source>
</evidence>
<proteinExistence type="inferred from homology"/>
<dbReference type="RefSeq" id="WP_039645938.1">
    <property type="nucleotide sequence ID" value="NZ_JXBL01000001.1"/>
</dbReference>
<keyword evidence="9 15" id="KW-0238">DNA-binding</keyword>
<keyword evidence="6 15" id="KW-0863">Zinc-finger</keyword>
<dbReference type="Gene3D" id="3.20.190.10">
    <property type="entry name" value="MutM-like, N-terminal"/>
    <property type="match status" value="1"/>
</dbReference>
<dbReference type="Proteomes" id="UP000031433">
    <property type="component" value="Unassembled WGS sequence"/>
</dbReference>
<dbReference type="SUPFAM" id="SSF46946">
    <property type="entry name" value="S13-like H2TH domain"/>
    <property type="match status" value="1"/>
</dbReference>
<sequence length="271" mass="29582">MPELPEVETTLRGIAPHVTGRRVTAVTARAAKLRLPIPPELGERLTGRVIEGVERRAKYLLLRCGDGTAIIHLGMTGTLRVAPAGSPPGKYDHLDLVLDDGRTLRFRDPRKFGLVLWTGSDPLAHPLLAQLGPEPFPPLFNGSYLFARSRKRNTAIKLLLMDNRIVVGVGNIYANEALFRARIHPERAAGSLSEEDCATLATAVEDVLRDAIAEGNATLHEFIAAEVPSGYFRIDLAVYGRTGKVCTACGTPIARTRLGNRSTWFCPLCQK</sequence>
<dbReference type="InterPro" id="IPR000214">
    <property type="entry name" value="Znf_DNA_glyclase/AP_lyase"/>
</dbReference>
<dbReference type="HAMAP" id="MF_00103">
    <property type="entry name" value="Fapy_DNA_glycosyl"/>
    <property type="match status" value="1"/>
</dbReference>
<dbReference type="Pfam" id="PF06827">
    <property type="entry name" value="zf-FPG_IleRS"/>
    <property type="match status" value="1"/>
</dbReference>
<feature type="domain" description="Formamidopyrimidine-DNA glycosylase catalytic" evidence="17">
    <location>
        <begin position="2"/>
        <end position="113"/>
    </location>
</feature>
<keyword evidence="7 15" id="KW-0378">Hydrolase</keyword>
<evidence type="ECO:0000256" key="6">
    <source>
        <dbReference type="ARBA" id="ARBA00022771"/>
    </source>
</evidence>
<evidence type="ECO:0000256" key="15">
    <source>
        <dbReference type="HAMAP-Rule" id="MF_00103"/>
    </source>
</evidence>
<evidence type="ECO:0000256" key="5">
    <source>
        <dbReference type="ARBA" id="ARBA00022763"/>
    </source>
</evidence>
<dbReference type="InterPro" id="IPR010979">
    <property type="entry name" value="Ribosomal_uS13-like_H2TH"/>
</dbReference>
<comment type="similarity">
    <text evidence="2 15">Belongs to the FPG family.</text>
</comment>
<dbReference type="InterPro" id="IPR035937">
    <property type="entry name" value="FPG_N"/>
</dbReference>
<evidence type="ECO:0000256" key="10">
    <source>
        <dbReference type="ARBA" id="ARBA00023204"/>
    </source>
</evidence>
<keyword evidence="5 15" id="KW-0227">DNA damage</keyword>
<comment type="caution">
    <text evidence="15">Lacks conserved residue(s) required for the propagation of feature annotation.</text>
</comment>
<keyword evidence="8 15" id="KW-0862">Zinc</keyword>
<dbReference type="SMART" id="SM01232">
    <property type="entry name" value="H2TH"/>
    <property type="match status" value="1"/>
</dbReference>
<feature type="active site" description="Schiff-base intermediate with DNA" evidence="15">
    <location>
        <position position="2"/>
    </location>
</feature>
<evidence type="ECO:0000259" key="17">
    <source>
        <dbReference type="PROSITE" id="PS51068"/>
    </source>
</evidence>
<dbReference type="EC" id="4.2.99.18" evidence="15"/>
<dbReference type="PROSITE" id="PS01242">
    <property type="entry name" value="ZF_FPG_1"/>
    <property type="match status" value="1"/>
</dbReference>
<keyword evidence="19" id="KW-1185">Reference proteome</keyword>
<feature type="binding site" evidence="15">
    <location>
        <position position="152"/>
    </location>
    <ligand>
        <name>DNA</name>
        <dbReference type="ChEBI" id="CHEBI:16991"/>
    </ligand>
</feature>
<dbReference type="AlphaFoldDB" id="A0A0C1TU18"/>
<evidence type="ECO:0000256" key="9">
    <source>
        <dbReference type="ARBA" id="ARBA00023125"/>
    </source>
</evidence>
<dbReference type="SUPFAM" id="SSF81624">
    <property type="entry name" value="N-terminal domain of MutM-like DNA repair proteins"/>
    <property type="match status" value="1"/>
</dbReference>
<dbReference type="NCBIfam" id="NF002211">
    <property type="entry name" value="PRK01103.1"/>
    <property type="match status" value="1"/>
</dbReference>
<evidence type="ECO:0000313" key="19">
    <source>
        <dbReference type="Proteomes" id="UP000031433"/>
    </source>
</evidence>
<keyword evidence="4 15" id="KW-0479">Metal-binding</keyword>
<feature type="active site" description="Proton donor; for delta-elimination activity" evidence="15">
    <location>
        <position position="261"/>
    </location>
</feature>
<evidence type="ECO:0000256" key="7">
    <source>
        <dbReference type="ARBA" id="ARBA00022801"/>
    </source>
</evidence>
<keyword evidence="11 15" id="KW-0456">Lyase</keyword>
<gene>
    <name evidence="15" type="primary">mutM</name>
    <name evidence="15" type="synonym">fpg</name>
    <name evidence="18" type="ORF">SE37_09935</name>
</gene>
<evidence type="ECO:0000256" key="8">
    <source>
        <dbReference type="ARBA" id="ARBA00022833"/>
    </source>
</evidence>
<dbReference type="GO" id="GO:0034039">
    <property type="term" value="F:8-oxo-7,8-dihydroguanine DNA N-glycosylase activity"/>
    <property type="evidence" value="ECO:0007669"/>
    <property type="project" value="TreeGrafter"/>
</dbReference>
<feature type="active site" description="Proton donor" evidence="15">
    <location>
        <position position="3"/>
    </location>
</feature>
<dbReference type="GO" id="GO:0008270">
    <property type="term" value="F:zinc ion binding"/>
    <property type="evidence" value="ECO:0007669"/>
    <property type="project" value="UniProtKB-UniRule"/>
</dbReference>
<dbReference type="GO" id="GO:0003684">
    <property type="term" value="F:damaged DNA binding"/>
    <property type="evidence" value="ECO:0007669"/>
    <property type="project" value="InterPro"/>
</dbReference>
<keyword evidence="12 15" id="KW-0511">Multifunctional enzyme</keyword>
<evidence type="ECO:0000256" key="2">
    <source>
        <dbReference type="ARBA" id="ARBA00009409"/>
    </source>
</evidence>
<comment type="cofactor">
    <cofactor evidence="15">
        <name>Zn(2+)</name>
        <dbReference type="ChEBI" id="CHEBI:29105"/>
    </cofactor>
    <text evidence="15">Binds 1 zinc ion per subunit.</text>
</comment>
<dbReference type="FunFam" id="3.20.190.10:FF:000001">
    <property type="entry name" value="Formamidopyrimidine-DNA glycosylase"/>
    <property type="match status" value="1"/>
</dbReference>
<comment type="catalytic activity">
    <reaction evidence="1 15">
        <text>Hydrolysis of DNA containing ring-opened 7-methylguanine residues, releasing 2,6-diamino-4-hydroxy-5-(N-methyl)formamidopyrimidine.</text>
        <dbReference type="EC" id="3.2.2.23"/>
    </reaction>
</comment>
<dbReference type="CDD" id="cd08966">
    <property type="entry name" value="EcFpg-like_N"/>
    <property type="match status" value="1"/>
</dbReference>
<feature type="binding site" evidence="15">
    <location>
        <position position="110"/>
    </location>
    <ligand>
        <name>DNA</name>
        <dbReference type="ChEBI" id="CHEBI:16991"/>
    </ligand>
</feature>
<dbReference type="InterPro" id="IPR015887">
    <property type="entry name" value="DNA_glyclase_Znf_dom_DNA_BS"/>
</dbReference>
<dbReference type="PANTHER" id="PTHR22993:SF9">
    <property type="entry name" value="FORMAMIDOPYRIMIDINE-DNA GLYCOSYLASE"/>
    <property type="match status" value="1"/>
</dbReference>
<feature type="domain" description="FPG-type" evidence="16">
    <location>
        <begin position="237"/>
        <end position="271"/>
    </location>
</feature>
<dbReference type="Pfam" id="PF06831">
    <property type="entry name" value="H2TH"/>
    <property type="match status" value="1"/>
</dbReference>
<dbReference type="PROSITE" id="PS51066">
    <property type="entry name" value="ZF_FPG_2"/>
    <property type="match status" value="1"/>
</dbReference>
<evidence type="ECO:0000313" key="18">
    <source>
        <dbReference type="EMBL" id="KIE42928.1"/>
    </source>
</evidence>
<evidence type="ECO:0000256" key="3">
    <source>
        <dbReference type="ARBA" id="ARBA00011245"/>
    </source>
</evidence>
<comment type="catalytic activity">
    <reaction evidence="14 15">
        <text>2'-deoxyribonucleotide-(2'-deoxyribose 5'-phosphate)-2'-deoxyribonucleotide-DNA = a 3'-end 2'-deoxyribonucleotide-(2,3-dehydro-2,3-deoxyribose 5'-phosphate)-DNA + a 5'-end 5'-phospho-2'-deoxyribonucleoside-DNA + H(+)</text>
        <dbReference type="Rhea" id="RHEA:66592"/>
        <dbReference type="Rhea" id="RHEA-COMP:13180"/>
        <dbReference type="Rhea" id="RHEA-COMP:16897"/>
        <dbReference type="Rhea" id="RHEA-COMP:17067"/>
        <dbReference type="ChEBI" id="CHEBI:15378"/>
        <dbReference type="ChEBI" id="CHEBI:136412"/>
        <dbReference type="ChEBI" id="CHEBI:157695"/>
        <dbReference type="ChEBI" id="CHEBI:167181"/>
        <dbReference type="EC" id="4.2.99.18"/>
    </reaction>
</comment>
<dbReference type="FunFam" id="1.10.8.50:FF:000003">
    <property type="entry name" value="Formamidopyrimidine-DNA glycosylase"/>
    <property type="match status" value="1"/>
</dbReference>
<protein>
    <recommendedName>
        <fullName evidence="15">Formamidopyrimidine-DNA glycosylase</fullName>
        <shortName evidence="15">Fapy-DNA glycosylase</shortName>
        <ecNumber evidence="15">3.2.2.23</ecNumber>
    </recommendedName>
    <alternativeName>
        <fullName evidence="15">DNA-(apurinic or apyrimidinic site) lyase MutM</fullName>
        <shortName evidence="15">AP lyase MutM</shortName>
        <ecNumber evidence="15">4.2.99.18</ecNumber>
    </alternativeName>
</protein>
<evidence type="ECO:0000259" key="16">
    <source>
        <dbReference type="PROSITE" id="PS51066"/>
    </source>
</evidence>
<feature type="active site" description="Proton donor; for beta-elimination activity" evidence="15">
    <location>
        <position position="58"/>
    </location>
</feature>
<comment type="subunit">
    <text evidence="3 15">Monomer.</text>
</comment>
<dbReference type="InterPro" id="IPR015886">
    <property type="entry name" value="H2TH_FPG"/>
</dbReference>
<name>A0A0C1TU18_9BACT</name>
<dbReference type="SUPFAM" id="SSF57716">
    <property type="entry name" value="Glucocorticoid receptor-like (DNA-binding domain)"/>
    <property type="match status" value="1"/>
</dbReference>